<accession>A0A0V0T566</accession>
<evidence type="ECO:0000313" key="1">
    <source>
        <dbReference type="EMBL" id="KRX34104.1"/>
    </source>
</evidence>
<organism evidence="1 2">
    <name type="scientific">Trichinella murrelli</name>
    <dbReference type="NCBI Taxonomy" id="144512"/>
    <lineage>
        <taxon>Eukaryota</taxon>
        <taxon>Metazoa</taxon>
        <taxon>Ecdysozoa</taxon>
        <taxon>Nematoda</taxon>
        <taxon>Enoplea</taxon>
        <taxon>Dorylaimia</taxon>
        <taxon>Trichinellida</taxon>
        <taxon>Trichinellidae</taxon>
        <taxon>Trichinella</taxon>
    </lineage>
</organism>
<sequence length="73" mass="8869">MRDIRAFLNFQTSNSNVRRRVSTKSIFLLWRLLSDIFKRCLVIKMKLVFPQREMLFYVRQGYDEIFAKTECIS</sequence>
<dbReference type="Proteomes" id="UP000055048">
    <property type="component" value="Unassembled WGS sequence"/>
</dbReference>
<reference evidence="1 2" key="1">
    <citation type="submission" date="2015-01" db="EMBL/GenBank/DDBJ databases">
        <title>Evolution of Trichinella species and genotypes.</title>
        <authorList>
            <person name="Korhonen P.K."/>
            <person name="Edoardo P."/>
            <person name="Giuseppe L.R."/>
            <person name="Gasser R.B."/>
        </authorList>
    </citation>
    <scope>NUCLEOTIDE SEQUENCE [LARGE SCALE GENOMIC DNA]</scope>
    <source>
        <strain evidence="1">ISS417</strain>
    </source>
</reference>
<dbReference type="AlphaFoldDB" id="A0A0V0T566"/>
<protein>
    <submittedName>
        <fullName evidence="1">Uncharacterized protein</fullName>
    </submittedName>
</protein>
<evidence type="ECO:0000313" key="2">
    <source>
        <dbReference type="Proteomes" id="UP000055048"/>
    </source>
</evidence>
<proteinExistence type="predicted"/>
<gene>
    <name evidence="1" type="ORF">T05_16538</name>
</gene>
<keyword evidence="2" id="KW-1185">Reference proteome</keyword>
<dbReference type="EMBL" id="JYDJ01000632">
    <property type="protein sequence ID" value="KRX34104.1"/>
    <property type="molecule type" value="Genomic_DNA"/>
</dbReference>
<name>A0A0V0T566_9BILA</name>
<comment type="caution">
    <text evidence="1">The sequence shown here is derived from an EMBL/GenBank/DDBJ whole genome shotgun (WGS) entry which is preliminary data.</text>
</comment>